<dbReference type="InterPro" id="IPR001179">
    <property type="entry name" value="PPIase_FKBP_dom"/>
</dbReference>
<sequence length="122" mass="13122">MGVEKKTLSAGNGVDFPQKGDNVAIHYTGCLYDASKADNHFMGDKFDSSHNPNRGPLATPIGVGRLIRGWDEGVPQMSLGEKAILTISSDYGYGPRGFPGLIPENSALVFEVELLKINNKTV</sequence>
<proteinExistence type="inferred from homology"/>
<comment type="function">
    <text evidence="2">PPIases accelerate the folding of proteins. It catalyzes the cis-trans isomerization of proline imidic peptide bonds in oligopeptides.</text>
</comment>
<dbReference type="PANTHER" id="PTHR10516">
    <property type="entry name" value="PEPTIDYL-PROLYL CIS-TRANS ISOMERASE"/>
    <property type="match status" value="1"/>
</dbReference>
<evidence type="ECO:0000256" key="5">
    <source>
        <dbReference type="ARBA" id="ARBA00038106"/>
    </source>
</evidence>
<dbReference type="EMBL" id="JAPQKI010000009">
    <property type="protein sequence ID" value="KAJ5090551.1"/>
    <property type="molecule type" value="Genomic_DNA"/>
</dbReference>
<dbReference type="Proteomes" id="UP001149074">
    <property type="component" value="Unassembled WGS sequence"/>
</dbReference>
<evidence type="ECO:0000256" key="4">
    <source>
        <dbReference type="ARBA" id="ARBA00023235"/>
    </source>
</evidence>
<dbReference type="SUPFAM" id="SSF54534">
    <property type="entry name" value="FKBP-like"/>
    <property type="match status" value="1"/>
</dbReference>
<evidence type="ECO:0000313" key="8">
    <source>
        <dbReference type="EMBL" id="KAJ5090551.1"/>
    </source>
</evidence>
<dbReference type="EC" id="5.2.1.8" evidence="6"/>
<comment type="caution">
    <text evidence="8">The sequence shown here is derived from an EMBL/GenBank/DDBJ whole genome shotgun (WGS) entry which is preliminary data.</text>
</comment>
<accession>A0A9W9EZ41</accession>
<dbReference type="GO" id="GO:0005737">
    <property type="term" value="C:cytoplasm"/>
    <property type="evidence" value="ECO:0007669"/>
    <property type="project" value="TreeGrafter"/>
</dbReference>
<dbReference type="Pfam" id="PF00254">
    <property type="entry name" value="FKBP_C"/>
    <property type="match status" value="1"/>
</dbReference>
<dbReference type="InterPro" id="IPR050689">
    <property type="entry name" value="FKBP-type_PPIase"/>
</dbReference>
<dbReference type="OrthoDB" id="1902587at2759"/>
<reference evidence="8" key="2">
    <citation type="journal article" date="2023" name="IMA Fungus">
        <title>Comparative genomic study of the Penicillium genus elucidates a diverse pangenome and 15 lateral gene transfer events.</title>
        <authorList>
            <person name="Petersen C."/>
            <person name="Sorensen T."/>
            <person name="Nielsen M.R."/>
            <person name="Sondergaard T.E."/>
            <person name="Sorensen J.L."/>
            <person name="Fitzpatrick D.A."/>
            <person name="Frisvad J.C."/>
            <person name="Nielsen K.L."/>
        </authorList>
    </citation>
    <scope>NUCLEOTIDE SEQUENCE</scope>
    <source>
        <strain evidence="8">IBT 30761</strain>
    </source>
</reference>
<reference evidence="8" key="1">
    <citation type="submission" date="2022-11" db="EMBL/GenBank/DDBJ databases">
        <authorList>
            <person name="Petersen C."/>
        </authorList>
    </citation>
    <scope>NUCLEOTIDE SEQUENCE</scope>
    <source>
        <strain evidence="8">IBT 30761</strain>
    </source>
</reference>
<feature type="domain" description="PPIase FKBP-type" evidence="7">
    <location>
        <begin position="20"/>
        <end position="118"/>
    </location>
</feature>
<evidence type="ECO:0000256" key="1">
    <source>
        <dbReference type="ARBA" id="ARBA00000971"/>
    </source>
</evidence>
<dbReference type="GO" id="GO:0003755">
    <property type="term" value="F:peptidyl-prolyl cis-trans isomerase activity"/>
    <property type="evidence" value="ECO:0007669"/>
    <property type="project" value="UniProtKB-KW"/>
</dbReference>
<evidence type="ECO:0000313" key="9">
    <source>
        <dbReference type="Proteomes" id="UP001149074"/>
    </source>
</evidence>
<dbReference type="InterPro" id="IPR046357">
    <property type="entry name" value="PPIase_dom_sf"/>
</dbReference>
<name>A0A9W9EZ41_9EURO</name>
<dbReference type="PROSITE" id="PS50059">
    <property type="entry name" value="FKBP_PPIASE"/>
    <property type="match status" value="1"/>
</dbReference>
<evidence type="ECO:0000256" key="2">
    <source>
        <dbReference type="ARBA" id="ARBA00002388"/>
    </source>
</evidence>
<dbReference type="GeneID" id="81360705"/>
<organism evidence="8 9">
    <name type="scientific">Penicillium argentinense</name>
    <dbReference type="NCBI Taxonomy" id="1131581"/>
    <lineage>
        <taxon>Eukaryota</taxon>
        <taxon>Fungi</taxon>
        <taxon>Dikarya</taxon>
        <taxon>Ascomycota</taxon>
        <taxon>Pezizomycotina</taxon>
        <taxon>Eurotiomycetes</taxon>
        <taxon>Eurotiomycetidae</taxon>
        <taxon>Eurotiales</taxon>
        <taxon>Aspergillaceae</taxon>
        <taxon>Penicillium</taxon>
    </lineage>
</organism>
<dbReference type="PANTHER" id="PTHR10516:SF443">
    <property type="entry name" value="FK506-BINDING PROTEIN 59-RELATED"/>
    <property type="match status" value="1"/>
</dbReference>
<keyword evidence="3 6" id="KW-0697">Rotamase</keyword>
<evidence type="ECO:0000256" key="3">
    <source>
        <dbReference type="ARBA" id="ARBA00023110"/>
    </source>
</evidence>
<dbReference type="AlphaFoldDB" id="A0A9W9EZ41"/>
<evidence type="ECO:0000256" key="6">
    <source>
        <dbReference type="PROSITE-ProRule" id="PRU00277"/>
    </source>
</evidence>
<keyword evidence="9" id="KW-1185">Reference proteome</keyword>
<dbReference type="FunFam" id="3.10.50.40:FF:000025">
    <property type="entry name" value="Peptidylprolyl isomerase"/>
    <property type="match status" value="1"/>
</dbReference>
<dbReference type="RefSeq" id="XP_056472532.1">
    <property type="nucleotide sequence ID" value="XM_056621726.1"/>
</dbReference>
<evidence type="ECO:0000259" key="7">
    <source>
        <dbReference type="PROSITE" id="PS50059"/>
    </source>
</evidence>
<comment type="catalytic activity">
    <reaction evidence="1 6">
        <text>[protein]-peptidylproline (omega=180) = [protein]-peptidylproline (omega=0)</text>
        <dbReference type="Rhea" id="RHEA:16237"/>
        <dbReference type="Rhea" id="RHEA-COMP:10747"/>
        <dbReference type="Rhea" id="RHEA-COMP:10748"/>
        <dbReference type="ChEBI" id="CHEBI:83833"/>
        <dbReference type="ChEBI" id="CHEBI:83834"/>
        <dbReference type="EC" id="5.2.1.8"/>
    </reaction>
</comment>
<dbReference type="Gene3D" id="3.10.50.40">
    <property type="match status" value="1"/>
</dbReference>
<comment type="similarity">
    <text evidence="5">Belongs to the FKBP-type PPIase family. FKBP1 subfamily.</text>
</comment>
<protein>
    <recommendedName>
        <fullName evidence="6">peptidylprolyl isomerase</fullName>
        <ecNumber evidence="6">5.2.1.8</ecNumber>
    </recommendedName>
</protein>
<gene>
    <name evidence="8" type="ORF">N7532_009235</name>
</gene>
<keyword evidence="4 6" id="KW-0413">Isomerase</keyword>